<dbReference type="InterPro" id="IPR035896">
    <property type="entry name" value="AN1-like_Znf"/>
</dbReference>
<dbReference type="Proteomes" id="UP000003163">
    <property type="component" value="Unassembled WGS sequence"/>
</dbReference>
<feature type="domain" description="AN1-type" evidence="4">
    <location>
        <begin position="3"/>
        <end position="42"/>
    </location>
</feature>
<dbReference type="SMART" id="SM00154">
    <property type="entry name" value="ZnF_AN1"/>
    <property type="match status" value="1"/>
</dbReference>
<proteinExistence type="predicted"/>
<dbReference type="Gene3D" id="4.10.1110.10">
    <property type="entry name" value="AN1-like Zinc finger"/>
    <property type="match status" value="1"/>
</dbReference>
<name>J9D4B1_EDHAE</name>
<evidence type="ECO:0000256" key="2">
    <source>
        <dbReference type="ARBA" id="ARBA00022771"/>
    </source>
</evidence>
<dbReference type="InParanoid" id="J9D4B1"/>
<gene>
    <name evidence="5" type="ORF">EDEG_02979</name>
</gene>
<keyword evidence="2" id="KW-0863">Zinc-finger</keyword>
<dbReference type="OrthoDB" id="428577at2759"/>
<dbReference type="AlphaFoldDB" id="J9D4B1"/>
<dbReference type="EMBL" id="AFBI03000063">
    <property type="protein sequence ID" value="EJW02621.1"/>
    <property type="molecule type" value="Genomic_DNA"/>
</dbReference>
<keyword evidence="1" id="KW-0479">Metal-binding</keyword>
<comment type="caution">
    <text evidence="5">The sequence shown here is derived from an EMBL/GenBank/DDBJ whole genome shotgun (WGS) entry which is preliminary data.</text>
</comment>
<evidence type="ECO:0000259" key="4">
    <source>
        <dbReference type="SMART" id="SM00154"/>
    </source>
</evidence>
<evidence type="ECO:0000313" key="5">
    <source>
        <dbReference type="EMBL" id="EJW02621.1"/>
    </source>
</evidence>
<evidence type="ECO:0000256" key="3">
    <source>
        <dbReference type="ARBA" id="ARBA00022833"/>
    </source>
</evidence>
<protein>
    <recommendedName>
        <fullName evidence="4">AN1-type domain-containing protein</fullName>
    </recommendedName>
</protein>
<dbReference type="Pfam" id="PF01428">
    <property type="entry name" value="zf-AN1"/>
    <property type="match status" value="1"/>
</dbReference>
<keyword evidence="6" id="KW-1185">Reference proteome</keyword>
<dbReference type="HOGENOM" id="CLU_010412_4_4_1"/>
<dbReference type="VEuPathDB" id="MicrosporidiaDB:EDEG_02979"/>
<accession>J9D4B1</accession>
<reference evidence="6" key="2">
    <citation type="submission" date="2015-07" db="EMBL/GenBank/DDBJ databases">
        <title>Contrasting host-pathogen interactions and genome evolution in two generalist and specialist microsporidian pathogens of mosquitoes.</title>
        <authorList>
            <consortium name="The Broad Institute Genomics Platform"/>
            <consortium name="The Broad Institute Genome Sequencing Center for Infectious Disease"/>
            <person name="Cuomo C.A."/>
            <person name="Sanscrainte N.D."/>
            <person name="Goldberg J.M."/>
            <person name="Heiman D."/>
            <person name="Young S."/>
            <person name="Zeng Q."/>
            <person name="Becnel J.J."/>
            <person name="Birren B.W."/>
        </authorList>
    </citation>
    <scope>NUCLEOTIDE SEQUENCE [LARGE SCALE GENOMIC DNA]</scope>
    <source>
        <strain evidence="6">USNM 41457</strain>
    </source>
</reference>
<evidence type="ECO:0000256" key="1">
    <source>
        <dbReference type="ARBA" id="ARBA00022723"/>
    </source>
</evidence>
<keyword evidence="3" id="KW-0862">Zinc</keyword>
<evidence type="ECO:0000313" key="6">
    <source>
        <dbReference type="Proteomes" id="UP000003163"/>
    </source>
</evidence>
<reference evidence="5 6" key="1">
    <citation type="submission" date="2011-08" db="EMBL/GenBank/DDBJ databases">
        <authorList>
            <person name="Liu Z.J."/>
            <person name="Shi F.L."/>
            <person name="Lu J.Q."/>
            <person name="Li M."/>
            <person name="Wang Z.L."/>
        </authorList>
    </citation>
    <scope>NUCLEOTIDE SEQUENCE [LARGE SCALE GENOMIC DNA]</scope>
    <source>
        <strain evidence="5 6">USNM 41457</strain>
    </source>
</reference>
<organism evidence="5 6">
    <name type="scientific">Edhazardia aedis (strain USNM 41457)</name>
    <name type="common">Microsporidian parasite</name>
    <dbReference type="NCBI Taxonomy" id="1003232"/>
    <lineage>
        <taxon>Eukaryota</taxon>
        <taxon>Fungi</taxon>
        <taxon>Fungi incertae sedis</taxon>
        <taxon>Microsporidia</taxon>
        <taxon>Edhazardia</taxon>
    </lineage>
</organism>
<dbReference type="SUPFAM" id="SSF118310">
    <property type="entry name" value="AN1-like Zinc finger"/>
    <property type="match status" value="1"/>
</dbReference>
<dbReference type="STRING" id="1003232.J9D4B1"/>
<sequence>MICSFRSCNIKVKIKIECKFCKKMYCGKHRIPEEHECKNMDCWKKEAMERNSSKLLNEKCKGSKV</sequence>
<dbReference type="InterPro" id="IPR000058">
    <property type="entry name" value="Znf_AN1"/>
</dbReference>
<dbReference type="GO" id="GO:0008270">
    <property type="term" value="F:zinc ion binding"/>
    <property type="evidence" value="ECO:0007669"/>
    <property type="project" value="UniProtKB-KW"/>
</dbReference>